<dbReference type="Proteomes" id="UP000446786">
    <property type="component" value="Unassembled WGS sequence"/>
</dbReference>
<sequence length="152" mass="17326">MGNATDLSATIVEDLYCEALMLADDVRAAFDLSTPRDRNSGDMLRLALSTEGLKTTTRVMHALAWLLNQRAFFRGEMTEYQLERHGRLPPDREPEPHLLEMLELPTQLLIAESRTLHARIARLDDAWGEKMQQTANPIDELQSRLERALGRL</sequence>
<dbReference type="InterPro" id="IPR038301">
    <property type="entry name" value="AraC-like_sf"/>
</dbReference>
<gene>
    <name evidence="1" type="ORF">GRI94_06520</name>
</gene>
<evidence type="ECO:0000313" key="2">
    <source>
        <dbReference type="Proteomes" id="UP000446786"/>
    </source>
</evidence>
<accession>A0A845AQL4</accession>
<keyword evidence="2" id="KW-1185">Reference proteome</keyword>
<dbReference type="Pfam" id="PF07323">
    <property type="entry name" value="DUF1465"/>
    <property type="match status" value="1"/>
</dbReference>
<name>A0A845AQL4_9SPHN</name>
<dbReference type="RefSeq" id="WP_160778911.1">
    <property type="nucleotide sequence ID" value="NZ_BAAAZF010000001.1"/>
</dbReference>
<comment type="caution">
    <text evidence="1">The sequence shown here is derived from an EMBL/GenBank/DDBJ whole genome shotgun (WGS) entry which is preliminary data.</text>
</comment>
<evidence type="ECO:0000313" key="1">
    <source>
        <dbReference type="EMBL" id="MXP31473.1"/>
    </source>
</evidence>
<dbReference type="EMBL" id="WTYE01000001">
    <property type="protein sequence ID" value="MXP31473.1"/>
    <property type="molecule type" value="Genomic_DNA"/>
</dbReference>
<dbReference type="OrthoDB" id="9799531at2"/>
<organism evidence="1 2">
    <name type="scientific">Parerythrobacter jejuensis</name>
    <dbReference type="NCBI Taxonomy" id="795812"/>
    <lineage>
        <taxon>Bacteria</taxon>
        <taxon>Pseudomonadati</taxon>
        <taxon>Pseudomonadota</taxon>
        <taxon>Alphaproteobacteria</taxon>
        <taxon>Sphingomonadales</taxon>
        <taxon>Erythrobacteraceae</taxon>
        <taxon>Parerythrobacter</taxon>
    </lineage>
</organism>
<proteinExistence type="predicted"/>
<dbReference type="Gene3D" id="1.10.8.930">
    <property type="entry name" value="Protein of unknown function DUF1465"/>
    <property type="match status" value="1"/>
</dbReference>
<reference evidence="1 2" key="1">
    <citation type="submission" date="2019-12" db="EMBL/GenBank/DDBJ databases">
        <title>Genomic-based taxomic classification of the family Erythrobacteraceae.</title>
        <authorList>
            <person name="Xu L."/>
        </authorList>
    </citation>
    <scope>NUCLEOTIDE SEQUENCE [LARGE SCALE GENOMIC DNA]</scope>
    <source>
        <strain evidence="1 2">JCM 16677</strain>
    </source>
</reference>
<dbReference type="AlphaFoldDB" id="A0A845AQL4"/>
<protein>
    <submittedName>
        <fullName evidence="1">DUF1465 family protein</fullName>
    </submittedName>
</protein>
<dbReference type="InterPro" id="IPR010848">
    <property type="entry name" value="DUF1465"/>
</dbReference>